<dbReference type="RefSeq" id="WP_049667484.1">
    <property type="nucleotide sequence ID" value="NZ_LFXJ01000008.1"/>
</dbReference>
<evidence type="ECO:0000256" key="4">
    <source>
        <dbReference type="ARBA" id="ARBA00022989"/>
    </source>
</evidence>
<dbReference type="PANTHER" id="PTHR36115:SF9">
    <property type="entry name" value="LMO1584 PROTEIN"/>
    <property type="match status" value="1"/>
</dbReference>
<dbReference type="InterPro" id="IPR051791">
    <property type="entry name" value="Pra-immunoreactive"/>
</dbReference>
<evidence type="ECO:0000256" key="3">
    <source>
        <dbReference type="ARBA" id="ARBA00022692"/>
    </source>
</evidence>
<dbReference type="GeneID" id="96599682"/>
<dbReference type="Pfam" id="PF06271">
    <property type="entry name" value="RDD"/>
    <property type="match status" value="1"/>
</dbReference>
<evidence type="ECO:0000256" key="7">
    <source>
        <dbReference type="SAM" id="Phobius"/>
    </source>
</evidence>
<keyword evidence="5 7" id="KW-0472">Membrane</keyword>
<evidence type="ECO:0000256" key="2">
    <source>
        <dbReference type="ARBA" id="ARBA00022475"/>
    </source>
</evidence>
<organism evidence="9 10">
    <name type="scientific">Lysinibacillus xylanilyticus</name>
    <dbReference type="NCBI Taxonomy" id="582475"/>
    <lineage>
        <taxon>Bacteria</taxon>
        <taxon>Bacillati</taxon>
        <taxon>Bacillota</taxon>
        <taxon>Bacilli</taxon>
        <taxon>Bacillales</taxon>
        <taxon>Bacillaceae</taxon>
        <taxon>Lysinibacillus</taxon>
    </lineage>
</organism>
<dbReference type="OrthoDB" id="9793824at2"/>
<gene>
    <name evidence="9" type="ORF">ACZ11_15750</name>
</gene>
<reference evidence="10" key="1">
    <citation type="submission" date="2015-07" db="EMBL/GenBank/DDBJ databases">
        <authorList>
            <consortium name="Consortium for Microbial Forensics and Genomics (microFORGE)"/>
            <person name="Knight B.M."/>
            <person name="Roberts D.P."/>
            <person name="Lin D."/>
            <person name="Hari K."/>
            <person name="Fletcher J."/>
            <person name="Melcher U."/>
            <person name="Blagden T."/>
            <person name="Winegar R.A."/>
        </authorList>
    </citation>
    <scope>NUCLEOTIDE SEQUENCE [LARGE SCALE GENOMIC DNA]</scope>
    <source>
        <strain evidence="10">DSM 23493</strain>
    </source>
</reference>
<dbReference type="EMBL" id="LFXJ01000008">
    <property type="protein sequence ID" value="KMY30155.1"/>
    <property type="molecule type" value="Genomic_DNA"/>
</dbReference>
<dbReference type="PATRIC" id="fig|582475.4.peg.4212"/>
<comment type="subcellular location">
    <subcellularLocation>
        <location evidence="1">Cell membrane</location>
        <topology evidence="1">Multi-pass membrane protein</topology>
    </subcellularLocation>
</comment>
<feature type="region of interest" description="Disordered" evidence="6">
    <location>
        <begin position="180"/>
        <end position="205"/>
    </location>
</feature>
<proteinExistence type="predicted"/>
<dbReference type="Proteomes" id="UP000037326">
    <property type="component" value="Unassembled WGS sequence"/>
</dbReference>
<keyword evidence="3 7" id="KW-0812">Transmembrane</keyword>
<keyword evidence="4 7" id="KW-1133">Transmembrane helix</keyword>
<evidence type="ECO:0000313" key="10">
    <source>
        <dbReference type="Proteomes" id="UP000037326"/>
    </source>
</evidence>
<dbReference type="GO" id="GO:0005886">
    <property type="term" value="C:plasma membrane"/>
    <property type="evidence" value="ECO:0007669"/>
    <property type="project" value="UniProtKB-SubCell"/>
</dbReference>
<dbReference type="PANTHER" id="PTHR36115">
    <property type="entry name" value="PROLINE-RICH ANTIGEN HOMOLOG-RELATED"/>
    <property type="match status" value="1"/>
</dbReference>
<dbReference type="AlphaFoldDB" id="A0A0K9F6L0"/>
<evidence type="ECO:0000256" key="5">
    <source>
        <dbReference type="ARBA" id="ARBA00023136"/>
    </source>
</evidence>
<protein>
    <recommendedName>
        <fullName evidence="8">RDD domain-containing protein</fullName>
    </recommendedName>
</protein>
<accession>A0A0K9F6L0</accession>
<comment type="caution">
    <text evidence="9">The sequence shown here is derived from an EMBL/GenBank/DDBJ whole genome shotgun (WGS) entry which is preliminary data.</text>
</comment>
<dbReference type="InterPro" id="IPR010432">
    <property type="entry name" value="RDD"/>
</dbReference>
<feature type="domain" description="RDD" evidence="8">
    <location>
        <begin position="33"/>
        <end position="158"/>
    </location>
</feature>
<feature type="compositionally biased region" description="Basic and acidic residues" evidence="6">
    <location>
        <begin position="195"/>
        <end position="205"/>
    </location>
</feature>
<evidence type="ECO:0000256" key="6">
    <source>
        <dbReference type="SAM" id="MobiDB-lite"/>
    </source>
</evidence>
<evidence type="ECO:0000259" key="8">
    <source>
        <dbReference type="Pfam" id="PF06271"/>
    </source>
</evidence>
<feature type="transmembrane region" description="Helical" evidence="7">
    <location>
        <begin position="36"/>
        <end position="62"/>
    </location>
</feature>
<feature type="transmembrane region" description="Helical" evidence="7">
    <location>
        <begin position="74"/>
        <end position="94"/>
    </location>
</feature>
<evidence type="ECO:0000313" key="9">
    <source>
        <dbReference type="EMBL" id="KMY30155.1"/>
    </source>
</evidence>
<evidence type="ECO:0000256" key="1">
    <source>
        <dbReference type="ARBA" id="ARBA00004651"/>
    </source>
</evidence>
<name>A0A0K9F6L0_9BACI</name>
<sequence>MTNNEIVMQGSPSMENAFLIDKPITNKNYALKTAGFWIRFWAFLLDGFVITAVGGILVNPIFYLMDWSLSETVWYAPISIISAILYYSYFVLMAKFFGQTLGKMIFGLRVISLKHEKLTWSDVLFRDWIGRIINSIFMPLYILVGILPNNQGLHDYFADTTVVHEKVYIEKDIVQPSLPIKEEKTESVPLEENPEPEKLEGKNEE</sequence>
<keyword evidence="2" id="KW-1003">Cell membrane</keyword>